<reference evidence="8 9" key="1">
    <citation type="submission" date="2019-03" db="EMBL/GenBank/DDBJ databases">
        <title>Genomic Encyclopedia of Type Strains, Phase III (KMG-III): the genomes of soil and plant-associated and newly described type strains.</title>
        <authorList>
            <person name="Whitman W."/>
        </authorList>
    </citation>
    <scope>NUCLEOTIDE SEQUENCE [LARGE SCALE GENOMIC DNA]</scope>
    <source>
        <strain evidence="8 9">VKM Ac-2575</strain>
    </source>
</reference>
<proteinExistence type="inferred from homology"/>
<protein>
    <submittedName>
        <fullName evidence="8">Drug/metabolite transporter (DMT)-like permease</fullName>
    </submittedName>
</protein>
<feature type="transmembrane region" description="Helical" evidence="6">
    <location>
        <begin position="167"/>
        <end position="186"/>
    </location>
</feature>
<feature type="domain" description="EamA" evidence="7">
    <location>
        <begin position="24"/>
        <end position="157"/>
    </location>
</feature>
<feature type="transmembrane region" description="Helical" evidence="6">
    <location>
        <begin position="285"/>
        <end position="304"/>
    </location>
</feature>
<evidence type="ECO:0000256" key="1">
    <source>
        <dbReference type="ARBA" id="ARBA00004141"/>
    </source>
</evidence>
<gene>
    <name evidence="8" type="ORF">EV138_2178</name>
</gene>
<keyword evidence="3 6" id="KW-0812">Transmembrane</keyword>
<evidence type="ECO:0000256" key="2">
    <source>
        <dbReference type="ARBA" id="ARBA00007362"/>
    </source>
</evidence>
<dbReference type="PANTHER" id="PTHR32322:SF2">
    <property type="entry name" value="EAMA DOMAIN-CONTAINING PROTEIN"/>
    <property type="match status" value="1"/>
</dbReference>
<feature type="transmembrane region" description="Helical" evidence="6">
    <location>
        <begin position="229"/>
        <end position="253"/>
    </location>
</feature>
<feature type="transmembrane region" description="Helical" evidence="6">
    <location>
        <begin position="56"/>
        <end position="73"/>
    </location>
</feature>
<evidence type="ECO:0000256" key="3">
    <source>
        <dbReference type="ARBA" id="ARBA00022692"/>
    </source>
</evidence>
<keyword evidence="5 6" id="KW-0472">Membrane</keyword>
<feature type="transmembrane region" description="Helical" evidence="6">
    <location>
        <begin position="198"/>
        <end position="217"/>
    </location>
</feature>
<comment type="subcellular location">
    <subcellularLocation>
        <location evidence="1">Membrane</location>
        <topology evidence="1">Multi-pass membrane protein</topology>
    </subcellularLocation>
</comment>
<dbReference type="SUPFAM" id="SSF103481">
    <property type="entry name" value="Multidrug resistance efflux transporter EmrE"/>
    <property type="match status" value="2"/>
</dbReference>
<dbReference type="Pfam" id="PF00892">
    <property type="entry name" value="EamA"/>
    <property type="match status" value="2"/>
</dbReference>
<feature type="transmembrane region" description="Helical" evidence="6">
    <location>
        <begin position="21"/>
        <end position="44"/>
    </location>
</feature>
<name>A0A4R7T9H6_9ACTN</name>
<evidence type="ECO:0000313" key="9">
    <source>
        <dbReference type="Proteomes" id="UP000295151"/>
    </source>
</evidence>
<evidence type="ECO:0000259" key="7">
    <source>
        <dbReference type="Pfam" id="PF00892"/>
    </source>
</evidence>
<dbReference type="GO" id="GO:0016020">
    <property type="term" value="C:membrane"/>
    <property type="evidence" value="ECO:0007669"/>
    <property type="project" value="UniProtKB-SubCell"/>
</dbReference>
<evidence type="ECO:0000256" key="5">
    <source>
        <dbReference type="ARBA" id="ARBA00023136"/>
    </source>
</evidence>
<feature type="transmembrane region" description="Helical" evidence="6">
    <location>
        <begin position="112"/>
        <end position="131"/>
    </location>
</feature>
<dbReference type="AlphaFoldDB" id="A0A4R7T9H6"/>
<keyword evidence="4 6" id="KW-1133">Transmembrane helix</keyword>
<comment type="similarity">
    <text evidence="2">Belongs to the EamA transporter family.</text>
</comment>
<dbReference type="InterPro" id="IPR050638">
    <property type="entry name" value="AA-Vitamin_Transporters"/>
</dbReference>
<comment type="caution">
    <text evidence="8">The sequence shown here is derived from an EMBL/GenBank/DDBJ whole genome shotgun (WGS) entry which is preliminary data.</text>
</comment>
<dbReference type="Proteomes" id="UP000295151">
    <property type="component" value="Unassembled WGS sequence"/>
</dbReference>
<feature type="transmembrane region" description="Helical" evidence="6">
    <location>
        <begin position="260"/>
        <end position="279"/>
    </location>
</feature>
<feature type="transmembrane region" description="Helical" evidence="6">
    <location>
        <begin position="85"/>
        <end position="106"/>
    </location>
</feature>
<dbReference type="InterPro" id="IPR000620">
    <property type="entry name" value="EamA_dom"/>
</dbReference>
<keyword evidence="9" id="KW-1185">Reference proteome</keyword>
<accession>A0A4R7T9H6</accession>
<organism evidence="8 9">
    <name type="scientific">Kribbella voronezhensis</name>
    <dbReference type="NCBI Taxonomy" id="2512212"/>
    <lineage>
        <taxon>Bacteria</taxon>
        <taxon>Bacillati</taxon>
        <taxon>Actinomycetota</taxon>
        <taxon>Actinomycetes</taxon>
        <taxon>Propionibacteriales</taxon>
        <taxon>Kribbellaceae</taxon>
        <taxon>Kribbella</taxon>
    </lineage>
</organism>
<evidence type="ECO:0000256" key="4">
    <source>
        <dbReference type="ARBA" id="ARBA00022989"/>
    </source>
</evidence>
<evidence type="ECO:0000313" key="8">
    <source>
        <dbReference type="EMBL" id="TDU88632.1"/>
    </source>
</evidence>
<sequence length="392" mass="39547">MLPNSMHEEQMDVNSRRCQHRCVGALLCLLSAACFGAMAIFGKYAYDARVDVADLLLLRFVIAAVLLLVVARATGALRNLPRRSIAGALAMGGIGYATQAGLFFGALERMDASLLALILYAYPTLVMLGAIALGRERASVRRVVALLVASAGTVLVLGAAAAGGLDALGTAMGFGAAIAYTVYILVGDRLGPAIPPLALAALVCTGAAGTFAVVSAVRGGPNLDFDAAGWGWVSAIAVVSTVAAIVLFFAGVARVGPSTASILSTLEPVVTVALAALVFHDSLGAVQLAGGALVLSAAVIIQPIKDPRGPRRGPSAVGGGEQFGDAAAGGFGAQGFAAGVEAAAYDAGVVAEQQESPAEQGERGLAVFAEVSLEATSEGDQAVVPDADRCRQ</sequence>
<dbReference type="EMBL" id="SOCE01000001">
    <property type="protein sequence ID" value="TDU88632.1"/>
    <property type="molecule type" value="Genomic_DNA"/>
</dbReference>
<feature type="domain" description="EamA" evidence="7">
    <location>
        <begin position="169"/>
        <end position="301"/>
    </location>
</feature>
<dbReference type="PANTHER" id="PTHR32322">
    <property type="entry name" value="INNER MEMBRANE TRANSPORTER"/>
    <property type="match status" value="1"/>
</dbReference>
<feature type="transmembrane region" description="Helical" evidence="6">
    <location>
        <begin position="143"/>
        <end position="161"/>
    </location>
</feature>
<dbReference type="InterPro" id="IPR037185">
    <property type="entry name" value="EmrE-like"/>
</dbReference>
<evidence type="ECO:0000256" key="6">
    <source>
        <dbReference type="SAM" id="Phobius"/>
    </source>
</evidence>